<dbReference type="Pfam" id="PF03793">
    <property type="entry name" value="PASTA"/>
    <property type="match status" value="2"/>
</dbReference>
<dbReference type="InterPro" id="IPR011009">
    <property type="entry name" value="Kinase-like_dom_sf"/>
</dbReference>
<dbReference type="PROSITE" id="PS00109">
    <property type="entry name" value="PROTEIN_KINASE_TYR"/>
    <property type="match status" value="1"/>
</dbReference>
<feature type="region of interest" description="Disordered" evidence="10">
    <location>
        <begin position="417"/>
        <end position="456"/>
    </location>
</feature>
<dbReference type="PANTHER" id="PTHR43289">
    <property type="entry name" value="MITOGEN-ACTIVATED PROTEIN KINASE KINASE KINASE 20-RELATED"/>
    <property type="match status" value="1"/>
</dbReference>
<evidence type="ECO:0000256" key="8">
    <source>
        <dbReference type="ARBA" id="ARBA00047899"/>
    </source>
</evidence>
<dbReference type="EC" id="2.7.11.1" evidence="1"/>
<dbReference type="Pfam" id="PF00069">
    <property type="entry name" value="Pkinase"/>
    <property type="match status" value="1"/>
</dbReference>
<evidence type="ECO:0000313" key="13">
    <source>
        <dbReference type="EMBL" id="SKC53685.1"/>
    </source>
</evidence>
<dbReference type="InterPro" id="IPR008266">
    <property type="entry name" value="Tyr_kinase_AS"/>
</dbReference>
<reference evidence="13 14" key="1">
    <citation type="submission" date="2017-02" db="EMBL/GenBank/DDBJ databases">
        <authorList>
            <person name="Peterson S.W."/>
        </authorList>
    </citation>
    <scope>NUCLEOTIDE SEQUENCE [LARGE SCALE GENOMIC DNA]</scope>
    <source>
        <strain evidence="13 14">VKM Ac-2059</strain>
    </source>
</reference>
<feature type="compositionally biased region" description="Low complexity" evidence="10">
    <location>
        <begin position="621"/>
        <end position="640"/>
    </location>
</feature>
<evidence type="ECO:0000256" key="9">
    <source>
        <dbReference type="ARBA" id="ARBA00048679"/>
    </source>
</evidence>
<keyword evidence="5" id="KW-0547">Nucleotide-binding</keyword>
<keyword evidence="4" id="KW-0677">Repeat</keyword>
<feature type="compositionally biased region" description="Low complexity" evidence="10">
    <location>
        <begin position="592"/>
        <end position="611"/>
    </location>
</feature>
<evidence type="ECO:0000259" key="11">
    <source>
        <dbReference type="PROSITE" id="PS50011"/>
    </source>
</evidence>
<dbReference type="EMBL" id="FUZP01000001">
    <property type="protein sequence ID" value="SKC53685.1"/>
    <property type="molecule type" value="Genomic_DNA"/>
</dbReference>
<dbReference type="Gene3D" id="3.30.10.20">
    <property type="match status" value="2"/>
</dbReference>
<dbReference type="InterPro" id="IPR005543">
    <property type="entry name" value="PASTA_dom"/>
</dbReference>
<dbReference type="CDD" id="cd06577">
    <property type="entry name" value="PASTA_pknB"/>
    <property type="match status" value="1"/>
</dbReference>
<gene>
    <name evidence="13" type="ORF">SAMN06309945_1771</name>
</gene>
<feature type="domain" description="PASTA" evidence="12">
    <location>
        <begin position="524"/>
        <end position="589"/>
    </location>
</feature>
<comment type="catalytic activity">
    <reaction evidence="9">
        <text>L-seryl-[protein] + ATP = O-phospho-L-seryl-[protein] + ADP + H(+)</text>
        <dbReference type="Rhea" id="RHEA:17989"/>
        <dbReference type="Rhea" id="RHEA-COMP:9863"/>
        <dbReference type="Rhea" id="RHEA-COMP:11604"/>
        <dbReference type="ChEBI" id="CHEBI:15378"/>
        <dbReference type="ChEBI" id="CHEBI:29999"/>
        <dbReference type="ChEBI" id="CHEBI:30616"/>
        <dbReference type="ChEBI" id="CHEBI:83421"/>
        <dbReference type="ChEBI" id="CHEBI:456216"/>
        <dbReference type="EC" id="2.7.11.1"/>
    </reaction>
</comment>
<dbReference type="SMART" id="SM00740">
    <property type="entry name" value="PASTA"/>
    <property type="match status" value="2"/>
</dbReference>
<organism evidence="13 14">
    <name type="scientific">Okibacterium fritillariae</name>
    <dbReference type="NCBI Taxonomy" id="123320"/>
    <lineage>
        <taxon>Bacteria</taxon>
        <taxon>Bacillati</taxon>
        <taxon>Actinomycetota</taxon>
        <taxon>Actinomycetes</taxon>
        <taxon>Micrococcales</taxon>
        <taxon>Microbacteriaceae</taxon>
        <taxon>Okibacterium</taxon>
    </lineage>
</organism>
<dbReference type="GO" id="GO:0005524">
    <property type="term" value="F:ATP binding"/>
    <property type="evidence" value="ECO:0007669"/>
    <property type="project" value="UniProtKB-KW"/>
</dbReference>
<evidence type="ECO:0000259" key="12">
    <source>
        <dbReference type="PROSITE" id="PS51178"/>
    </source>
</evidence>
<keyword evidence="14" id="KW-1185">Reference proteome</keyword>
<feature type="region of interest" description="Disordered" evidence="10">
    <location>
        <begin position="28"/>
        <end position="59"/>
    </location>
</feature>
<feature type="region of interest" description="Disordered" evidence="10">
    <location>
        <begin position="198"/>
        <end position="220"/>
    </location>
</feature>
<evidence type="ECO:0000256" key="3">
    <source>
        <dbReference type="ARBA" id="ARBA00022679"/>
    </source>
</evidence>
<evidence type="ECO:0000256" key="1">
    <source>
        <dbReference type="ARBA" id="ARBA00012513"/>
    </source>
</evidence>
<dbReference type="PROSITE" id="PS50011">
    <property type="entry name" value="PROTEIN_KINASE_DOM"/>
    <property type="match status" value="1"/>
</dbReference>
<dbReference type="InterPro" id="IPR000719">
    <property type="entry name" value="Prot_kinase_dom"/>
</dbReference>
<keyword evidence="6 13" id="KW-0418">Kinase</keyword>
<dbReference type="PANTHER" id="PTHR43289:SF6">
    <property type="entry name" value="SERINE_THREONINE-PROTEIN KINASE NEKL-3"/>
    <property type="match status" value="1"/>
</dbReference>
<dbReference type="CDD" id="cd14014">
    <property type="entry name" value="STKc_PknB_like"/>
    <property type="match status" value="1"/>
</dbReference>
<dbReference type="RefSeq" id="WP_143785365.1">
    <property type="nucleotide sequence ID" value="NZ_FUZP01000001.1"/>
</dbReference>
<feature type="region of interest" description="Disordered" evidence="10">
    <location>
        <begin position="325"/>
        <end position="346"/>
    </location>
</feature>
<feature type="region of interest" description="Disordered" evidence="10">
    <location>
        <begin position="590"/>
        <end position="640"/>
    </location>
</feature>
<accession>A0A1T5JQV4</accession>
<evidence type="ECO:0000256" key="2">
    <source>
        <dbReference type="ARBA" id="ARBA00022527"/>
    </source>
</evidence>
<feature type="domain" description="PASTA" evidence="12">
    <location>
        <begin position="457"/>
        <end position="523"/>
    </location>
</feature>
<feature type="domain" description="Protein kinase" evidence="11">
    <location>
        <begin position="7"/>
        <end position="317"/>
    </location>
</feature>
<keyword evidence="7" id="KW-0067">ATP-binding</keyword>
<protein>
    <recommendedName>
        <fullName evidence="1">non-specific serine/threonine protein kinase</fullName>
        <ecNumber evidence="1">2.7.11.1</ecNumber>
    </recommendedName>
</protein>
<evidence type="ECO:0000313" key="14">
    <source>
        <dbReference type="Proteomes" id="UP000190857"/>
    </source>
</evidence>
<keyword evidence="3" id="KW-0808">Transferase</keyword>
<dbReference type="STRING" id="123320.SAMN06309945_1771"/>
<evidence type="ECO:0000256" key="4">
    <source>
        <dbReference type="ARBA" id="ARBA00022737"/>
    </source>
</evidence>
<evidence type="ECO:0000256" key="10">
    <source>
        <dbReference type="SAM" id="MobiDB-lite"/>
    </source>
</evidence>
<dbReference type="PROSITE" id="PS51178">
    <property type="entry name" value="PASTA"/>
    <property type="match status" value="2"/>
</dbReference>
<feature type="compositionally biased region" description="Low complexity" evidence="10">
    <location>
        <begin position="427"/>
        <end position="456"/>
    </location>
</feature>
<dbReference type="Gene3D" id="3.30.200.20">
    <property type="entry name" value="Phosphorylase Kinase, domain 1"/>
    <property type="match status" value="1"/>
</dbReference>
<feature type="compositionally biased region" description="Low complexity" evidence="10">
    <location>
        <begin position="325"/>
        <end position="342"/>
    </location>
</feature>
<dbReference type="GO" id="GO:0004674">
    <property type="term" value="F:protein serine/threonine kinase activity"/>
    <property type="evidence" value="ECO:0007669"/>
    <property type="project" value="UniProtKB-KW"/>
</dbReference>
<sequence length="640" mass="63973">MLLSGRWKLGELLGTGGSASVYAATDQTGTDQAGTDQAGTDQAGTDQASRAENGGAASPNFAPRVALKVLHPRLSADEALREAFFAEARATEGLSHPGVVSAIATGVHRSDDEERAWIAFPFREGRSLVETVNEDGPFTVPDALALAADLARATAAVHATGLVHRDISPANVLVHRRADGTLDVSLIDFGLADAPGRPSTGSDVLRSSADPDAPHGVLGNAEYVSPEQSIAAPVDERGDVYQLSAVLFFALLGHAPYVRPTPERTMAAHREALPPVPSAENSRIPGEVDRVVVRGLAKHPDDRWQSAEAFAEALERIRVRRGWAGAPGAQSAQSARSAPGAADSSVTKRLPGAAAGLGGAVAGAAATTTAFRTPARPLDATAAAAEPDDTGRPLWPWVAGLVVLATVTAIWVGAATGAPSSSEAGETPAPSATAAPAPAPSASTPAPLPSDLSAPAPAATATVPELAGVSLAAAERLLTAAGLLPGAISRQDSPLAADAVLSSGSPSGAAVPEGTAIDLVVASGSNAVPPVTGLTSQAAVQALQAAGFAVRLDSRAVTSPAQADIVLEASPGEGMRETTGSVIRLIVGHSVPGAGTQPGTQPGTSPTTPANPGTPKPANPPATTAPTSGAQAPPQSGGRG</sequence>
<dbReference type="AlphaFoldDB" id="A0A1T5JQV4"/>
<name>A0A1T5JQV4_9MICO</name>
<dbReference type="Gene3D" id="1.10.510.10">
    <property type="entry name" value="Transferase(Phosphotransferase) domain 1"/>
    <property type="match status" value="1"/>
</dbReference>
<evidence type="ECO:0000256" key="6">
    <source>
        <dbReference type="ARBA" id="ARBA00022777"/>
    </source>
</evidence>
<feature type="compositionally biased region" description="Low complexity" evidence="10">
    <location>
        <begin position="28"/>
        <end position="48"/>
    </location>
</feature>
<evidence type="ECO:0000256" key="7">
    <source>
        <dbReference type="ARBA" id="ARBA00022840"/>
    </source>
</evidence>
<keyword evidence="2 13" id="KW-0723">Serine/threonine-protein kinase</keyword>
<dbReference type="OrthoDB" id="9762169at2"/>
<dbReference type="Proteomes" id="UP000190857">
    <property type="component" value="Unassembled WGS sequence"/>
</dbReference>
<proteinExistence type="predicted"/>
<dbReference type="SUPFAM" id="SSF56112">
    <property type="entry name" value="Protein kinase-like (PK-like)"/>
    <property type="match status" value="1"/>
</dbReference>
<comment type="catalytic activity">
    <reaction evidence="8">
        <text>L-threonyl-[protein] + ATP = O-phospho-L-threonyl-[protein] + ADP + H(+)</text>
        <dbReference type="Rhea" id="RHEA:46608"/>
        <dbReference type="Rhea" id="RHEA-COMP:11060"/>
        <dbReference type="Rhea" id="RHEA-COMP:11605"/>
        <dbReference type="ChEBI" id="CHEBI:15378"/>
        <dbReference type="ChEBI" id="CHEBI:30013"/>
        <dbReference type="ChEBI" id="CHEBI:30616"/>
        <dbReference type="ChEBI" id="CHEBI:61977"/>
        <dbReference type="ChEBI" id="CHEBI:456216"/>
        <dbReference type="EC" id="2.7.11.1"/>
    </reaction>
</comment>
<evidence type="ECO:0000256" key="5">
    <source>
        <dbReference type="ARBA" id="ARBA00022741"/>
    </source>
</evidence>